<dbReference type="EMBL" id="JEMB01002697">
    <property type="protein sequence ID" value="KYF79056.1"/>
    <property type="molecule type" value="Genomic_DNA"/>
</dbReference>
<sequence length="253" mass="26726">MLLNHRTRRIRITFLMIALATFSAASAARAEDAGARASEPAIDHFGGRGQVALDNIVGITTEGGHLGPNMIAGARNQQSWGAAGYTGILGYTFSDTRSSRTHTGWISPSMDVFVTDQLSVGGTLGLSYMSGEARMPDDDIAKGHSLAFSVVPRVGYAIALNEPITLWPRVGLGYSGARTEAIWQDEAHQSMSAFIGVVDLGLVYRPTKHVYLHVAPELVLRVASVKGTQGGGLEDSGSLQLGLTGGLGFLLNS</sequence>
<gene>
    <name evidence="2" type="ORF">BE17_42305</name>
</gene>
<accession>A0A150RGG9</accession>
<evidence type="ECO:0008006" key="4">
    <source>
        <dbReference type="Google" id="ProtNLM"/>
    </source>
</evidence>
<feature type="signal peptide" evidence="1">
    <location>
        <begin position="1"/>
        <end position="27"/>
    </location>
</feature>
<dbReference type="AlphaFoldDB" id="A0A150RGG9"/>
<evidence type="ECO:0000313" key="3">
    <source>
        <dbReference type="Proteomes" id="UP000075635"/>
    </source>
</evidence>
<comment type="caution">
    <text evidence="2">The sequence shown here is derived from an EMBL/GenBank/DDBJ whole genome shotgun (WGS) entry which is preliminary data.</text>
</comment>
<reference evidence="2 3" key="1">
    <citation type="submission" date="2014-02" db="EMBL/GenBank/DDBJ databases">
        <title>The small core and large imbalanced accessory genome model reveals a collaborative survival strategy of Sorangium cellulosum strains in nature.</title>
        <authorList>
            <person name="Han K."/>
            <person name="Peng R."/>
            <person name="Blom J."/>
            <person name="Li Y.-Z."/>
        </authorList>
    </citation>
    <scope>NUCLEOTIDE SEQUENCE [LARGE SCALE GENOMIC DNA]</scope>
    <source>
        <strain evidence="2 3">So0011-07</strain>
    </source>
</reference>
<evidence type="ECO:0000313" key="2">
    <source>
        <dbReference type="EMBL" id="KYF79056.1"/>
    </source>
</evidence>
<feature type="chain" id="PRO_5007568018" description="Outer membrane protein beta-barrel domain-containing protein" evidence="1">
    <location>
        <begin position="28"/>
        <end position="253"/>
    </location>
</feature>
<name>A0A150RGG9_SORCE</name>
<protein>
    <recommendedName>
        <fullName evidence="4">Outer membrane protein beta-barrel domain-containing protein</fullName>
    </recommendedName>
</protein>
<evidence type="ECO:0000256" key="1">
    <source>
        <dbReference type="SAM" id="SignalP"/>
    </source>
</evidence>
<keyword evidence="1" id="KW-0732">Signal</keyword>
<organism evidence="2 3">
    <name type="scientific">Sorangium cellulosum</name>
    <name type="common">Polyangium cellulosum</name>
    <dbReference type="NCBI Taxonomy" id="56"/>
    <lineage>
        <taxon>Bacteria</taxon>
        <taxon>Pseudomonadati</taxon>
        <taxon>Myxococcota</taxon>
        <taxon>Polyangia</taxon>
        <taxon>Polyangiales</taxon>
        <taxon>Polyangiaceae</taxon>
        <taxon>Sorangium</taxon>
    </lineage>
</organism>
<dbReference type="Proteomes" id="UP000075635">
    <property type="component" value="Unassembled WGS sequence"/>
</dbReference>
<proteinExistence type="predicted"/>